<organism evidence="5 6">
    <name type="scientific">Candidatus Bipolaricaulis anaerobius</name>
    <dbReference type="NCBI Taxonomy" id="2026885"/>
    <lineage>
        <taxon>Bacteria</taxon>
        <taxon>Candidatus Bipolaricaulota</taxon>
        <taxon>Candidatus Bipolaricaulia</taxon>
        <taxon>Candidatus Bipolaricaulales</taxon>
        <taxon>Candidatus Bipolaricaulaceae</taxon>
        <taxon>Candidatus Bipolaricaulis</taxon>
    </lineage>
</organism>
<dbReference type="GO" id="GO:0003677">
    <property type="term" value="F:DNA binding"/>
    <property type="evidence" value="ECO:0007669"/>
    <property type="project" value="UniProtKB-KW"/>
</dbReference>
<evidence type="ECO:0000313" key="6">
    <source>
        <dbReference type="Proteomes" id="UP000249818"/>
    </source>
</evidence>
<dbReference type="Gene3D" id="1.10.10.10">
    <property type="entry name" value="Winged helix-like DNA-binding domain superfamily/Winged helix DNA-binding domain"/>
    <property type="match status" value="1"/>
</dbReference>
<accession>A0A2X3KKW4</accession>
<evidence type="ECO:0000256" key="3">
    <source>
        <dbReference type="ARBA" id="ARBA00023163"/>
    </source>
</evidence>
<keyword evidence="1" id="KW-0805">Transcription regulation</keyword>
<dbReference type="RefSeq" id="WP_122031496.1">
    <property type="nucleotide sequence ID" value="NZ_LS483254.1"/>
</dbReference>
<gene>
    <name evidence="5" type="ORF">BARAN1_1058</name>
</gene>
<evidence type="ECO:0000259" key="4">
    <source>
        <dbReference type="PROSITE" id="PS50987"/>
    </source>
</evidence>
<dbReference type="PROSITE" id="PS50987">
    <property type="entry name" value="HTH_ARSR_2"/>
    <property type="match status" value="1"/>
</dbReference>
<dbReference type="PANTHER" id="PTHR33154:SF18">
    <property type="entry name" value="ARSENICAL RESISTANCE OPERON REPRESSOR"/>
    <property type="match status" value="1"/>
</dbReference>
<feature type="domain" description="HTH arsR-type" evidence="4">
    <location>
        <begin position="6"/>
        <end position="99"/>
    </location>
</feature>
<dbReference type="CDD" id="cd00090">
    <property type="entry name" value="HTH_ARSR"/>
    <property type="match status" value="1"/>
</dbReference>
<evidence type="ECO:0000256" key="1">
    <source>
        <dbReference type="ARBA" id="ARBA00023015"/>
    </source>
</evidence>
<dbReference type="EMBL" id="LS483254">
    <property type="protein sequence ID" value="SQD93082.1"/>
    <property type="molecule type" value="Genomic_DNA"/>
</dbReference>
<reference evidence="6" key="1">
    <citation type="submission" date="2018-05" db="EMBL/GenBank/DDBJ databases">
        <authorList>
            <person name="Hao L."/>
        </authorList>
    </citation>
    <scope>NUCLEOTIDE SEQUENCE [LARGE SCALE GENOMIC DNA]</scope>
</reference>
<dbReference type="OrthoDB" id="9798835at2"/>
<dbReference type="InterPro" id="IPR036388">
    <property type="entry name" value="WH-like_DNA-bd_sf"/>
</dbReference>
<dbReference type="Proteomes" id="UP000249818">
    <property type="component" value="Chromosome BARAN1"/>
</dbReference>
<dbReference type="InterPro" id="IPR036390">
    <property type="entry name" value="WH_DNA-bd_sf"/>
</dbReference>
<dbReference type="InterPro" id="IPR011991">
    <property type="entry name" value="ArsR-like_HTH"/>
</dbReference>
<evidence type="ECO:0000256" key="2">
    <source>
        <dbReference type="ARBA" id="ARBA00023125"/>
    </source>
</evidence>
<dbReference type="KEGG" id="bana:BARAN1_1058"/>
<proteinExistence type="predicted"/>
<dbReference type="SUPFAM" id="SSF46785">
    <property type="entry name" value="Winged helix' DNA-binding domain"/>
    <property type="match status" value="1"/>
</dbReference>
<keyword evidence="2" id="KW-0238">DNA-binding</keyword>
<sequence>MTSNAIETDESVLSTIGKALAHPARVELLRLLEDGERCGCEFVPSLNLDPSVVSRHLAVLSRAGLIVSRRDGVRIMWRLVRPDIPRLLSCLANLQCSRQSE</sequence>
<dbReference type="InterPro" id="IPR001845">
    <property type="entry name" value="HTH_ArsR_DNA-bd_dom"/>
</dbReference>
<keyword evidence="6" id="KW-1185">Reference proteome</keyword>
<dbReference type="Pfam" id="PF01022">
    <property type="entry name" value="HTH_5"/>
    <property type="match status" value="1"/>
</dbReference>
<dbReference type="AlphaFoldDB" id="A0A2X3KKW4"/>
<dbReference type="GO" id="GO:0003700">
    <property type="term" value="F:DNA-binding transcription factor activity"/>
    <property type="evidence" value="ECO:0007669"/>
    <property type="project" value="InterPro"/>
</dbReference>
<keyword evidence="3" id="KW-0804">Transcription</keyword>
<dbReference type="NCBIfam" id="NF033788">
    <property type="entry name" value="HTH_metalloreg"/>
    <property type="match status" value="1"/>
</dbReference>
<dbReference type="PRINTS" id="PR00778">
    <property type="entry name" value="HTHARSR"/>
</dbReference>
<name>A0A2X3KKW4_9BACT</name>
<protein>
    <submittedName>
        <fullName evidence="5">Transcriptional regulator, ArsR family</fullName>
    </submittedName>
</protein>
<dbReference type="SMART" id="SM00418">
    <property type="entry name" value="HTH_ARSR"/>
    <property type="match status" value="1"/>
</dbReference>
<dbReference type="PANTHER" id="PTHR33154">
    <property type="entry name" value="TRANSCRIPTIONAL REGULATOR, ARSR FAMILY"/>
    <property type="match status" value="1"/>
</dbReference>
<evidence type="ECO:0000313" key="5">
    <source>
        <dbReference type="EMBL" id="SQD93082.1"/>
    </source>
</evidence>
<dbReference type="InterPro" id="IPR051081">
    <property type="entry name" value="HTH_MetalResp_TranReg"/>
</dbReference>